<sequence>MVATVHDTSYHQCSASRKRTSYGVICGDHPTPECGDRRYHFKDRTGEESLTEVSTPEEAAQEGVWMEVVVEACERGGPGGGLGEGTGGLEYDLIEVVLEEALEKVREV</sequence>
<comment type="caution">
    <text evidence="1">The sequence shown here is derived from an EMBL/GenBank/DDBJ whole genome shotgun (WGS) entry which is preliminary data.</text>
</comment>
<gene>
    <name evidence="1" type="ORF">HPB50_004631</name>
</gene>
<organism evidence="1 2">
    <name type="scientific">Hyalomma asiaticum</name>
    <name type="common">Tick</name>
    <dbReference type="NCBI Taxonomy" id="266040"/>
    <lineage>
        <taxon>Eukaryota</taxon>
        <taxon>Metazoa</taxon>
        <taxon>Ecdysozoa</taxon>
        <taxon>Arthropoda</taxon>
        <taxon>Chelicerata</taxon>
        <taxon>Arachnida</taxon>
        <taxon>Acari</taxon>
        <taxon>Parasitiformes</taxon>
        <taxon>Ixodida</taxon>
        <taxon>Ixodoidea</taxon>
        <taxon>Ixodidae</taxon>
        <taxon>Hyalomminae</taxon>
        <taxon>Hyalomma</taxon>
    </lineage>
</organism>
<name>A0ACB7TF40_HYAAI</name>
<protein>
    <submittedName>
        <fullName evidence="1">Uncharacterized protein</fullName>
    </submittedName>
</protein>
<dbReference type="Proteomes" id="UP000821845">
    <property type="component" value="Chromosome 1"/>
</dbReference>
<reference evidence="1" key="1">
    <citation type="submission" date="2020-05" db="EMBL/GenBank/DDBJ databases">
        <title>Large-scale comparative analyses of tick genomes elucidate their genetic diversity and vector capacities.</title>
        <authorList>
            <person name="Jia N."/>
            <person name="Wang J."/>
            <person name="Shi W."/>
            <person name="Du L."/>
            <person name="Sun Y."/>
            <person name="Zhan W."/>
            <person name="Jiang J."/>
            <person name="Wang Q."/>
            <person name="Zhang B."/>
            <person name="Ji P."/>
            <person name="Sakyi L.B."/>
            <person name="Cui X."/>
            <person name="Yuan T."/>
            <person name="Jiang B."/>
            <person name="Yang W."/>
            <person name="Lam T.T.-Y."/>
            <person name="Chang Q."/>
            <person name="Ding S."/>
            <person name="Wang X."/>
            <person name="Zhu J."/>
            <person name="Ruan X."/>
            <person name="Zhao L."/>
            <person name="Wei J."/>
            <person name="Que T."/>
            <person name="Du C."/>
            <person name="Cheng J."/>
            <person name="Dai P."/>
            <person name="Han X."/>
            <person name="Huang E."/>
            <person name="Gao Y."/>
            <person name="Liu J."/>
            <person name="Shao H."/>
            <person name="Ye R."/>
            <person name="Li L."/>
            <person name="Wei W."/>
            <person name="Wang X."/>
            <person name="Wang C."/>
            <person name="Yang T."/>
            <person name="Huo Q."/>
            <person name="Li W."/>
            <person name="Guo W."/>
            <person name="Chen H."/>
            <person name="Zhou L."/>
            <person name="Ni X."/>
            <person name="Tian J."/>
            <person name="Zhou Y."/>
            <person name="Sheng Y."/>
            <person name="Liu T."/>
            <person name="Pan Y."/>
            <person name="Xia L."/>
            <person name="Li J."/>
            <person name="Zhao F."/>
            <person name="Cao W."/>
        </authorList>
    </citation>
    <scope>NUCLEOTIDE SEQUENCE</scope>
    <source>
        <strain evidence="1">Hyas-2018</strain>
    </source>
</reference>
<accession>A0ACB7TF40</accession>
<dbReference type="EMBL" id="CM023481">
    <property type="protein sequence ID" value="KAH6944736.1"/>
    <property type="molecule type" value="Genomic_DNA"/>
</dbReference>
<evidence type="ECO:0000313" key="1">
    <source>
        <dbReference type="EMBL" id="KAH6944736.1"/>
    </source>
</evidence>
<keyword evidence="2" id="KW-1185">Reference proteome</keyword>
<proteinExistence type="predicted"/>
<evidence type="ECO:0000313" key="2">
    <source>
        <dbReference type="Proteomes" id="UP000821845"/>
    </source>
</evidence>